<keyword evidence="8" id="KW-0067">ATP-binding</keyword>
<evidence type="ECO:0000259" key="11">
    <source>
        <dbReference type="PROSITE" id="PS50011"/>
    </source>
</evidence>
<evidence type="ECO:0000256" key="9">
    <source>
        <dbReference type="ARBA" id="ARBA00047899"/>
    </source>
</evidence>
<dbReference type="PANTHER" id="PTHR12209">
    <property type="entry name" value="NON-SPECIFIC SERINE/THREONINE PROTEIN KINASE"/>
    <property type="match status" value="1"/>
</dbReference>
<dbReference type="PROSITE" id="PS00109">
    <property type="entry name" value="PROTEIN_KINASE_TYR"/>
    <property type="match status" value="1"/>
</dbReference>
<dbReference type="InterPro" id="IPR022495">
    <property type="entry name" value="Bud32"/>
</dbReference>
<evidence type="ECO:0000256" key="5">
    <source>
        <dbReference type="ARBA" id="ARBA00022694"/>
    </source>
</evidence>
<dbReference type="EC" id="2.7.11.1" evidence="2"/>
<dbReference type="OrthoDB" id="3399at2759"/>
<gene>
    <name evidence="12" type="ORF">CYME_CMT481C</name>
</gene>
<evidence type="ECO:0000256" key="6">
    <source>
        <dbReference type="ARBA" id="ARBA00022741"/>
    </source>
</evidence>
<dbReference type="eggNOG" id="KOG3087">
    <property type="taxonomic scope" value="Eukaryota"/>
</dbReference>
<organism evidence="12 13">
    <name type="scientific">Cyanidioschyzon merolae (strain NIES-3377 / 10D)</name>
    <name type="common">Unicellular red alga</name>
    <dbReference type="NCBI Taxonomy" id="280699"/>
    <lineage>
        <taxon>Eukaryota</taxon>
        <taxon>Rhodophyta</taxon>
        <taxon>Bangiophyceae</taxon>
        <taxon>Cyanidiales</taxon>
        <taxon>Cyanidiaceae</taxon>
        <taxon>Cyanidioschyzon</taxon>
    </lineage>
</organism>
<comment type="similarity">
    <text evidence="1">Belongs to the protein kinase superfamily. BUD32 family.</text>
</comment>
<dbReference type="GO" id="GO:0004674">
    <property type="term" value="F:protein serine/threonine kinase activity"/>
    <property type="evidence" value="ECO:0007669"/>
    <property type="project" value="UniProtKB-KW"/>
</dbReference>
<keyword evidence="7 12" id="KW-0418">Kinase</keyword>
<evidence type="ECO:0000256" key="10">
    <source>
        <dbReference type="ARBA" id="ARBA00048679"/>
    </source>
</evidence>
<dbReference type="SUPFAM" id="SSF56112">
    <property type="entry name" value="Protein kinase-like (PK-like)"/>
    <property type="match status" value="1"/>
</dbReference>
<dbReference type="GeneID" id="16998072"/>
<dbReference type="Gene3D" id="3.30.200.20">
    <property type="entry name" value="Phosphorylase Kinase, domain 1"/>
    <property type="match status" value="1"/>
</dbReference>
<evidence type="ECO:0000256" key="1">
    <source>
        <dbReference type="ARBA" id="ARBA00010630"/>
    </source>
</evidence>
<dbReference type="RefSeq" id="XP_005539446.1">
    <property type="nucleotide sequence ID" value="XM_005539389.1"/>
</dbReference>
<dbReference type="PANTHER" id="PTHR12209:SF0">
    <property type="entry name" value="EKC_KEOPS COMPLEX SUBUNIT TP53RK"/>
    <property type="match status" value="1"/>
</dbReference>
<evidence type="ECO:0000256" key="4">
    <source>
        <dbReference type="ARBA" id="ARBA00022679"/>
    </source>
</evidence>
<evidence type="ECO:0000256" key="3">
    <source>
        <dbReference type="ARBA" id="ARBA00022527"/>
    </source>
</evidence>
<dbReference type="AlphaFoldDB" id="M1V7V2"/>
<evidence type="ECO:0000256" key="7">
    <source>
        <dbReference type="ARBA" id="ARBA00022777"/>
    </source>
</evidence>
<feature type="domain" description="Protein kinase" evidence="11">
    <location>
        <begin position="19"/>
        <end position="249"/>
    </location>
</feature>
<evidence type="ECO:0000313" key="13">
    <source>
        <dbReference type="Proteomes" id="UP000007014"/>
    </source>
</evidence>
<dbReference type="STRING" id="280699.M1V7V2"/>
<name>M1V7V2_CYAM1</name>
<reference evidence="12 13" key="2">
    <citation type="journal article" date="2007" name="BMC Biol.">
        <title>A 100%-complete sequence reveals unusually simple genomic features in the hot-spring red alga Cyanidioschyzon merolae.</title>
        <authorList>
            <person name="Nozaki H."/>
            <person name="Takano H."/>
            <person name="Misumi O."/>
            <person name="Terasawa K."/>
            <person name="Matsuzaki M."/>
            <person name="Maruyama S."/>
            <person name="Nishida K."/>
            <person name="Yagisawa F."/>
            <person name="Yoshida Y."/>
            <person name="Fujiwara T."/>
            <person name="Takio S."/>
            <person name="Tamura K."/>
            <person name="Chung S.J."/>
            <person name="Nakamura S."/>
            <person name="Kuroiwa H."/>
            <person name="Tanaka K."/>
            <person name="Sato N."/>
            <person name="Kuroiwa T."/>
        </authorList>
    </citation>
    <scope>NUCLEOTIDE SEQUENCE [LARGE SCALE GENOMIC DNA]</scope>
    <source>
        <strain evidence="12 13">10D</strain>
    </source>
</reference>
<comment type="catalytic activity">
    <reaction evidence="10">
        <text>L-seryl-[protein] + ATP = O-phospho-L-seryl-[protein] + ADP + H(+)</text>
        <dbReference type="Rhea" id="RHEA:17989"/>
        <dbReference type="Rhea" id="RHEA-COMP:9863"/>
        <dbReference type="Rhea" id="RHEA-COMP:11604"/>
        <dbReference type="ChEBI" id="CHEBI:15378"/>
        <dbReference type="ChEBI" id="CHEBI:29999"/>
        <dbReference type="ChEBI" id="CHEBI:30616"/>
        <dbReference type="ChEBI" id="CHEBI:83421"/>
        <dbReference type="ChEBI" id="CHEBI:456216"/>
        <dbReference type="EC" id="2.7.11.1"/>
    </reaction>
</comment>
<keyword evidence="5" id="KW-0819">tRNA processing</keyword>
<dbReference type="InterPro" id="IPR000719">
    <property type="entry name" value="Prot_kinase_dom"/>
</dbReference>
<keyword evidence="13" id="KW-1185">Reference proteome</keyword>
<dbReference type="InterPro" id="IPR011009">
    <property type="entry name" value="Kinase-like_dom_sf"/>
</dbReference>
<evidence type="ECO:0000313" key="12">
    <source>
        <dbReference type="EMBL" id="BAM83410.1"/>
    </source>
</evidence>
<dbReference type="OMA" id="HKLYMEY"/>
<evidence type="ECO:0000256" key="8">
    <source>
        <dbReference type="ARBA" id="ARBA00022840"/>
    </source>
</evidence>
<dbReference type="GO" id="GO:0005829">
    <property type="term" value="C:cytosol"/>
    <property type="evidence" value="ECO:0007669"/>
    <property type="project" value="TreeGrafter"/>
</dbReference>
<keyword evidence="6" id="KW-0547">Nucleotide-binding</keyword>
<dbReference type="EMBL" id="AP006502">
    <property type="protein sequence ID" value="BAM83410.1"/>
    <property type="molecule type" value="Genomic_DNA"/>
</dbReference>
<comment type="catalytic activity">
    <reaction evidence="9">
        <text>L-threonyl-[protein] + ATP = O-phospho-L-threonyl-[protein] + ADP + H(+)</text>
        <dbReference type="Rhea" id="RHEA:46608"/>
        <dbReference type="Rhea" id="RHEA-COMP:11060"/>
        <dbReference type="Rhea" id="RHEA-COMP:11605"/>
        <dbReference type="ChEBI" id="CHEBI:15378"/>
        <dbReference type="ChEBI" id="CHEBI:30013"/>
        <dbReference type="ChEBI" id="CHEBI:30616"/>
        <dbReference type="ChEBI" id="CHEBI:61977"/>
        <dbReference type="ChEBI" id="CHEBI:456216"/>
        <dbReference type="EC" id="2.7.11.1"/>
    </reaction>
</comment>
<evidence type="ECO:0000256" key="2">
    <source>
        <dbReference type="ARBA" id="ARBA00012513"/>
    </source>
</evidence>
<accession>M1V7V2</accession>
<keyword evidence="4" id="KW-0808">Transferase</keyword>
<protein>
    <recommendedName>
        <fullName evidence="2">non-specific serine/threonine protein kinase</fullName>
        <ecNumber evidence="2">2.7.11.1</ecNumber>
    </recommendedName>
</protein>
<sequence length="249" mass="27638">MFDAIEMGSQTPASQPAASPGLAAVAQGAEATIYRTRLFGDQDVAIKQRLPKRYRIPELDEHLNRSRIIAEARALARAWSLPHVHVPAVYLVDPHRLRLVLEWIEGLSLRDWLRTRESVEGTTHIAAVLEQVGRMVAAIHAVGLIHGDLTTSNFIVRESADRNESTVFVIDFGLAQQYPIQSDTTVEAKAVDLYVLERALASVHVQQAAAYFAQVLRAYESGSSIENAKLVLRRLDVVRARGRKRAMIG</sequence>
<dbReference type="NCBIfam" id="TIGR03724">
    <property type="entry name" value="arch_bud32"/>
    <property type="match status" value="1"/>
</dbReference>
<dbReference type="HOGENOM" id="CLU_063953_0_0_1"/>
<dbReference type="KEGG" id="cme:CYME_CMT481C"/>
<dbReference type="PROSITE" id="PS50011">
    <property type="entry name" value="PROTEIN_KINASE_DOM"/>
    <property type="match status" value="1"/>
</dbReference>
<reference evidence="12 13" key="1">
    <citation type="journal article" date="2004" name="Nature">
        <title>Genome sequence of the ultrasmall unicellular red alga Cyanidioschyzon merolae 10D.</title>
        <authorList>
            <person name="Matsuzaki M."/>
            <person name="Misumi O."/>
            <person name="Shin-i T."/>
            <person name="Maruyama S."/>
            <person name="Takahara M."/>
            <person name="Miyagishima S."/>
            <person name="Mori T."/>
            <person name="Nishida K."/>
            <person name="Yagisawa F."/>
            <person name="Nishida K."/>
            <person name="Yoshida Y."/>
            <person name="Nishimura Y."/>
            <person name="Nakao S."/>
            <person name="Kobayashi T."/>
            <person name="Momoyama Y."/>
            <person name="Higashiyama T."/>
            <person name="Minoda A."/>
            <person name="Sano M."/>
            <person name="Nomoto H."/>
            <person name="Oishi K."/>
            <person name="Hayashi H."/>
            <person name="Ohta F."/>
            <person name="Nishizaka S."/>
            <person name="Haga S."/>
            <person name="Miura S."/>
            <person name="Morishita T."/>
            <person name="Kabeya Y."/>
            <person name="Terasawa K."/>
            <person name="Suzuki Y."/>
            <person name="Ishii Y."/>
            <person name="Asakawa S."/>
            <person name="Takano H."/>
            <person name="Ohta N."/>
            <person name="Kuroiwa H."/>
            <person name="Tanaka K."/>
            <person name="Shimizu N."/>
            <person name="Sugano S."/>
            <person name="Sato N."/>
            <person name="Nozaki H."/>
            <person name="Ogasawara N."/>
            <person name="Kohara Y."/>
            <person name="Kuroiwa T."/>
        </authorList>
    </citation>
    <scope>NUCLEOTIDE SEQUENCE [LARGE SCALE GENOMIC DNA]</scope>
    <source>
        <strain evidence="12 13">10D</strain>
    </source>
</reference>
<keyword evidence="3" id="KW-0723">Serine/threonine-protein kinase</keyword>
<dbReference type="SMART" id="SM00220">
    <property type="entry name" value="S_TKc"/>
    <property type="match status" value="1"/>
</dbReference>
<dbReference type="Gene3D" id="1.10.510.10">
    <property type="entry name" value="Transferase(Phosphotransferase) domain 1"/>
    <property type="match status" value="1"/>
</dbReference>
<dbReference type="Pfam" id="PF00069">
    <property type="entry name" value="Pkinase"/>
    <property type="match status" value="1"/>
</dbReference>
<dbReference type="GO" id="GO:0008033">
    <property type="term" value="P:tRNA processing"/>
    <property type="evidence" value="ECO:0007669"/>
    <property type="project" value="UniProtKB-KW"/>
</dbReference>
<proteinExistence type="inferred from homology"/>
<dbReference type="GO" id="GO:0005524">
    <property type="term" value="F:ATP binding"/>
    <property type="evidence" value="ECO:0007669"/>
    <property type="project" value="UniProtKB-KW"/>
</dbReference>
<dbReference type="InterPro" id="IPR008266">
    <property type="entry name" value="Tyr_kinase_AS"/>
</dbReference>
<dbReference type="Gramene" id="CMT481CT">
    <property type="protein sequence ID" value="CMT481CT"/>
    <property type="gene ID" value="CMT481C"/>
</dbReference>
<dbReference type="Proteomes" id="UP000007014">
    <property type="component" value="Chromosome 20"/>
</dbReference>